<feature type="signal peptide" evidence="1">
    <location>
        <begin position="1"/>
        <end position="19"/>
    </location>
</feature>
<protein>
    <recommendedName>
        <fullName evidence="4">DUF2066 domain-containing protein</fullName>
    </recommendedName>
</protein>
<organism evidence="2 3">
    <name type="scientific">SAR92 bacterium BACL26 MAG-121220-bin70</name>
    <dbReference type="NCBI Taxonomy" id="1655626"/>
    <lineage>
        <taxon>Bacteria</taxon>
        <taxon>Pseudomonadati</taxon>
        <taxon>Pseudomonadota</taxon>
        <taxon>Gammaproteobacteria</taxon>
        <taxon>Cellvibrionales</taxon>
        <taxon>Porticoccaceae</taxon>
        <taxon>SAR92 clade</taxon>
    </lineage>
</organism>
<evidence type="ECO:0000313" key="3">
    <source>
        <dbReference type="Proteomes" id="UP000051213"/>
    </source>
</evidence>
<comment type="caution">
    <text evidence="2">The sequence shown here is derived from an EMBL/GenBank/DDBJ whole genome shotgun (WGS) entry which is preliminary data.</text>
</comment>
<evidence type="ECO:0000313" key="2">
    <source>
        <dbReference type="EMBL" id="KRO96543.1"/>
    </source>
</evidence>
<name>A0A0R2UAL8_9GAMM</name>
<dbReference type="EMBL" id="LICA01000056">
    <property type="protein sequence ID" value="KRO96543.1"/>
    <property type="molecule type" value="Genomic_DNA"/>
</dbReference>
<keyword evidence="1" id="KW-0732">Signal</keyword>
<evidence type="ECO:0008006" key="4">
    <source>
        <dbReference type="Google" id="ProtNLM"/>
    </source>
</evidence>
<evidence type="ECO:0000256" key="1">
    <source>
        <dbReference type="SAM" id="SignalP"/>
    </source>
</evidence>
<feature type="chain" id="PRO_5006425260" description="DUF2066 domain-containing protein" evidence="1">
    <location>
        <begin position="20"/>
        <end position="365"/>
    </location>
</feature>
<gene>
    <name evidence="2" type="ORF">ABS24_10645</name>
</gene>
<dbReference type="Pfam" id="PF09839">
    <property type="entry name" value="DUF2066"/>
    <property type="match status" value="1"/>
</dbReference>
<dbReference type="Proteomes" id="UP000051213">
    <property type="component" value="Unassembled WGS sequence"/>
</dbReference>
<proteinExistence type="predicted"/>
<accession>A0A0R2UAL8</accession>
<sequence>MLRRLLVLVLFFVSPYCAAAEVNDLYSALVPITDQGSSARDQGVRDALQNVLIKLTGNSQTFQSARLAPFISDANGYVDALSFEDLPLSLSPINNPLDSPSFGLRVKFSRSTIDLLIRQAQLPVLPSNRPTFLVWMVRDDPIVGRGFIGEDLAAESAANSIDAAFLARFDRVMQSRGIPYILPTFDLEDQLALPVEQAWNLAPDNLASASQRYQVDGWIALRFYRTSTGEIRGSWLYQAGGRRQLGDFRSEGDEIFLETTVDNILDRLTRSFSYIPRTDTNELLLEIYNVNSYSAYQSVLNQLKKLEVIDSVDLFSVRGNKITMSVGAEGGLELLSNALVRSGRFRDRNIDIEIDNQQLTFDWIK</sequence>
<reference evidence="2 3" key="1">
    <citation type="submission" date="2015-10" db="EMBL/GenBank/DDBJ databases">
        <title>Metagenome-Assembled Genomes uncover a global brackish microbiome.</title>
        <authorList>
            <person name="Hugerth L.W."/>
            <person name="Larsson J."/>
            <person name="Alneberg J."/>
            <person name="Lindh M.V."/>
            <person name="Legrand C."/>
            <person name="Pinhassi J."/>
            <person name="Andersson A.F."/>
        </authorList>
    </citation>
    <scope>NUCLEOTIDE SEQUENCE [LARGE SCALE GENOMIC DNA]</scope>
    <source>
        <strain evidence="2">BACL26 MAG-121220-bin70</strain>
    </source>
</reference>
<dbReference type="InterPro" id="IPR018642">
    <property type="entry name" value="DUF2066"/>
</dbReference>
<dbReference type="AlphaFoldDB" id="A0A0R2UAL8"/>